<evidence type="ECO:0000313" key="3">
    <source>
        <dbReference type="Proteomes" id="UP000315783"/>
    </source>
</evidence>
<evidence type="ECO:0000256" key="1">
    <source>
        <dbReference type="SAM" id="Phobius"/>
    </source>
</evidence>
<proteinExistence type="predicted"/>
<comment type="caution">
    <text evidence="2">The sequence shown here is derived from an EMBL/GenBank/DDBJ whole genome shotgun (WGS) entry which is preliminary data.</text>
</comment>
<keyword evidence="1" id="KW-1133">Transmembrane helix</keyword>
<name>A0A545V2X0_9HYPO</name>
<organism evidence="2 3">
    <name type="scientific">Cordyceps javanica</name>
    <dbReference type="NCBI Taxonomy" id="43265"/>
    <lineage>
        <taxon>Eukaryota</taxon>
        <taxon>Fungi</taxon>
        <taxon>Dikarya</taxon>
        <taxon>Ascomycota</taxon>
        <taxon>Pezizomycotina</taxon>
        <taxon>Sordariomycetes</taxon>
        <taxon>Hypocreomycetidae</taxon>
        <taxon>Hypocreales</taxon>
        <taxon>Cordycipitaceae</taxon>
        <taxon>Cordyceps</taxon>
    </lineage>
</organism>
<protein>
    <submittedName>
        <fullName evidence="2">Uncharacterized protein</fullName>
    </submittedName>
</protein>
<dbReference type="AlphaFoldDB" id="A0A545V2X0"/>
<gene>
    <name evidence="2" type="ORF">IF1G_05871</name>
</gene>
<accession>A0A545V2X0</accession>
<keyword evidence="3" id="KW-1185">Reference proteome</keyword>
<dbReference type="EMBL" id="SPUK01000007">
    <property type="protein sequence ID" value="TQV96042.1"/>
    <property type="molecule type" value="Genomic_DNA"/>
</dbReference>
<keyword evidence="1" id="KW-0472">Membrane</keyword>
<sequence length="149" mass="16311">MYENSALHGDAFGQPRASAEKNFPSTLADRLRCGFAPGQFLFLLLKLIVWPCPLCLSLMPSIFLPWVLLALECGGPLPRPTHNEVPEVSRATMRCLSATRSGYSHRFNLYRLQARSHGVRTPGNKSGLVTGTITLIKSPISRVSTASNS</sequence>
<dbReference type="Proteomes" id="UP000315783">
    <property type="component" value="Unassembled WGS sequence"/>
</dbReference>
<evidence type="ECO:0000313" key="2">
    <source>
        <dbReference type="EMBL" id="TQV96042.1"/>
    </source>
</evidence>
<reference evidence="2 3" key="1">
    <citation type="journal article" date="2019" name="Appl. Microbiol. Biotechnol.">
        <title>Genome sequence of Isaria javanica and comparative genome analysis insights into family S53 peptidase evolution in fungal entomopathogens.</title>
        <authorList>
            <person name="Lin R."/>
            <person name="Zhang X."/>
            <person name="Xin B."/>
            <person name="Zou M."/>
            <person name="Gao Y."/>
            <person name="Qin F."/>
            <person name="Hu Q."/>
            <person name="Xie B."/>
            <person name="Cheng X."/>
        </authorList>
    </citation>
    <scope>NUCLEOTIDE SEQUENCE [LARGE SCALE GENOMIC DNA]</scope>
    <source>
        <strain evidence="2 3">IJ1G</strain>
    </source>
</reference>
<feature type="transmembrane region" description="Helical" evidence="1">
    <location>
        <begin position="48"/>
        <end position="71"/>
    </location>
</feature>
<keyword evidence="1" id="KW-0812">Transmembrane</keyword>